<evidence type="ECO:0000259" key="9">
    <source>
        <dbReference type="PROSITE" id="PS51826"/>
    </source>
</evidence>
<dbReference type="PROSITE" id="PS50968">
    <property type="entry name" value="BIOTINYL_LIPOYL"/>
    <property type="match status" value="1"/>
</dbReference>
<dbReference type="InterPro" id="IPR000089">
    <property type="entry name" value="Biotin_lipoyl"/>
</dbReference>
<dbReference type="EMBL" id="BAAAHP010000106">
    <property type="protein sequence ID" value="GAA0942011.1"/>
    <property type="molecule type" value="Genomic_DNA"/>
</dbReference>
<dbReference type="SUPFAM" id="SSF51230">
    <property type="entry name" value="Single hybrid motif"/>
    <property type="match status" value="1"/>
</dbReference>
<dbReference type="EC" id="2.3.1.-" evidence="6"/>
<evidence type="ECO:0000256" key="2">
    <source>
        <dbReference type="ARBA" id="ARBA00007317"/>
    </source>
</evidence>
<dbReference type="InterPro" id="IPR003016">
    <property type="entry name" value="2-oxoA_DH_lipoyl-BS"/>
</dbReference>
<dbReference type="SUPFAM" id="SSF52777">
    <property type="entry name" value="CoA-dependent acyltransferases"/>
    <property type="match status" value="1"/>
</dbReference>
<dbReference type="InterPro" id="IPR023213">
    <property type="entry name" value="CAT-like_dom_sf"/>
</dbReference>
<feature type="domain" description="Lipoyl-binding" evidence="8">
    <location>
        <begin position="6"/>
        <end position="81"/>
    </location>
</feature>
<evidence type="ECO:0000256" key="4">
    <source>
        <dbReference type="ARBA" id="ARBA00022823"/>
    </source>
</evidence>
<evidence type="ECO:0000313" key="10">
    <source>
        <dbReference type="EMBL" id="GAA0942011.1"/>
    </source>
</evidence>
<dbReference type="Gene3D" id="3.30.559.10">
    <property type="entry name" value="Chloramphenicol acetyltransferase-like domain"/>
    <property type="match status" value="1"/>
</dbReference>
<reference evidence="11" key="1">
    <citation type="journal article" date="2019" name="Int. J. Syst. Evol. Microbiol.">
        <title>The Global Catalogue of Microorganisms (GCM) 10K type strain sequencing project: providing services to taxonomists for standard genome sequencing and annotation.</title>
        <authorList>
            <consortium name="The Broad Institute Genomics Platform"/>
            <consortium name="The Broad Institute Genome Sequencing Center for Infectious Disease"/>
            <person name="Wu L."/>
            <person name="Ma J."/>
        </authorList>
    </citation>
    <scope>NUCLEOTIDE SEQUENCE [LARGE SCALE GENOMIC DNA]</scope>
    <source>
        <strain evidence="11">JCM 11117</strain>
    </source>
</reference>
<evidence type="ECO:0000313" key="11">
    <source>
        <dbReference type="Proteomes" id="UP001499967"/>
    </source>
</evidence>
<dbReference type="CDD" id="cd06849">
    <property type="entry name" value="lipoyl_domain"/>
    <property type="match status" value="1"/>
</dbReference>
<dbReference type="PANTHER" id="PTHR43178">
    <property type="entry name" value="DIHYDROLIPOAMIDE ACETYLTRANSFERASE COMPONENT OF PYRUVATE DEHYDROGENASE COMPLEX"/>
    <property type="match status" value="1"/>
</dbReference>
<keyword evidence="4 6" id="KW-0450">Lipoyl</keyword>
<dbReference type="Pfam" id="PF00364">
    <property type="entry name" value="Biotin_lipoyl"/>
    <property type="match status" value="1"/>
</dbReference>
<evidence type="ECO:0000259" key="8">
    <source>
        <dbReference type="PROSITE" id="PS50968"/>
    </source>
</evidence>
<dbReference type="Proteomes" id="UP001499967">
    <property type="component" value="Unassembled WGS sequence"/>
</dbReference>
<dbReference type="PANTHER" id="PTHR43178:SF5">
    <property type="entry name" value="LIPOAMIDE ACYLTRANSFERASE COMPONENT OF BRANCHED-CHAIN ALPHA-KETO ACID DEHYDROGENASE COMPLEX, MITOCHONDRIAL"/>
    <property type="match status" value="1"/>
</dbReference>
<dbReference type="Pfam" id="PF02817">
    <property type="entry name" value="E3_binding"/>
    <property type="match status" value="1"/>
</dbReference>
<feature type="region of interest" description="Disordered" evidence="7">
    <location>
        <begin position="97"/>
        <end position="140"/>
    </location>
</feature>
<keyword evidence="5 6" id="KW-0012">Acyltransferase</keyword>
<feature type="compositionally biased region" description="Basic and acidic residues" evidence="7">
    <location>
        <begin position="118"/>
        <end position="129"/>
    </location>
</feature>
<comment type="similarity">
    <text evidence="2 6">Belongs to the 2-oxoacid dehydrogenase family.</text>
</comment>
<dbReference type="Gene3D" id="4.10.320.10">
    <property type="entry name" value="E3-binding domain"/>
    <property type="match status" value="1"/>
</dbReference>
<name>A0ABP4AVZ2_9PSEU</name>
<feature type="domain" description="Peripheral subunit-binding (PSBD)" evidence="9">
    <location>
        <begin position="145"/>
        <end position="182"/>
    </location>
</feature>
<comment type="caution">
    <text evidence="10">The sequence shown here is derived from an EMBL/GenBank/DDBJ whole genome shotgun (WGS) entry which is preliminary data.</text>
</comment>
<evidence type="ECO:0000256" key="3">
    <source>
        <dbReference type="ARBA" id="ARBA00022679"/>
    </source>
</evidence>
<comment type="cofactor">
    <cofactor evidence="1 6">
        <name>(R)-lipoate</name>
        <dbReference type="ChEBI" id="CHEBI:83088"/>
    </cofactor>
</comment>
<protein>
    <recommendedName>
        <fullName evidence="6">Dihydrolipoamide acetyltransferase component of pyruvate dehydrogenase complex</fullName>
        <ecNumber evidence="6">2.3.1.-</ecNumber>
    </recommendedName>
</protein>
<evidence type="ECO:0000256" key="6">
    <source>
        <dbReference type="RuleBase" id="RU003423"/>
    </source>
</evidence>
<accession>A0ABP4AVZ2</accession>
<sequence length="425" mass="44034">MVTAVQREFTLPDVGEGLTEAEIVSWRVRPGDTVTVNQVICEIETAKAAVELPSPWAGTVGELLAEPGRTIAVGTPIITIDTGGAVPVADAPAEDEAVPNLVGYGPRQASATRRPRRRDTAPPPDERPTRTALSDESAVRTAVPLAKPPVRKLAKDLGVDLGSITGSGAGGVITRADVEAAAAPVAAGPAPRAGGVRREPIRGVRKATAAAVAGSAFTAPHVTEFLTVDVTATLALRDRLRATREYADVKLTPLAFVAKAVCLAAKRTPEVNASWDEQAGEIVFYDRVQLGIAAATPRGLIVPKVRDADTLSLREIAGALAELTETARAGKTPPADLVGGTFTITNVGVFGVDTGTPIINPGEAAILAVGAIKPAPWVVDGELAVRTVCQLALSFDHRLVDGEQGSRFLADVGALLTDPGLALTW</sequence>
<dbReference type="Pfam" id="PF00198">
    <property type="entry name" value="2-oxoacid_dh"/>
    <property type="match status" value="1"/>
</dbReference>
<organism evidence="10 11">
    <name type="scientific">Pseudonocardia zijingensis</name>
    <dbReference type="NCBI Taxonomy" id="153376"/>
    <lineage>
        <taxon>Bacteria</taxon>
        <taxon>Bacillati</taxon>
        <taxon>Actinomycetota</taxon>
        <taxon>Actinomycetes</taxon>
        <taxon>Pseudonocardiales</taxon>
        <taxon>Pseudonocardiaceae</taxon>
        <taxon>Pseudonocardia</taxon>
    </lineage>
</organism>
<dbReference type="InterPro" id="IPR050743">
    <property type="entry name" value="2-oxoacid_DH_E2_comp"/>
</dbReference>
<keyword evidence="11" id="KW-1185">Reference proteome</keyword>
<dbReference type="PROSITE" id="PS51826">
    <property type="entry name" value="PSBD"/>
    <property type="match status" value="1"/>
</dbReference>
<evidence type="ECO:0000256" key="1">
    <source>
        <dbReference type="ARBA" id="ARBA00001938"/>
    </source>
</evidence>
<dbReference type="PROSITE" id="PS00189">
    <property type="entry name" value="LIPOYL"/>
    <property type="match status" value="1"/>
</dbReference>
<dbReference type="InterPro" id="IPR011053">
    <property type="entry name" value="Single_hybrid_motif"/>
</dbReference>
<dbReference type="InterPro" id="IPR036625">
    <property type="entry name" value="E3-bd_dom_sf"/>
</dbReference>
<keyword evidence="3 6" id="KW-0808">Transferase</keyword>
<dbReference type="SUPFAM" id="SSF47005">
    <property type="entry name" value="Peripheral subunit-binding domain of 2-oxo acid dehydrogenase complex"/>
    <property type="match status" value="1"/>
</dbReference>
<gene>
    <name evidence="10" type="ORF">GCM10009559_37890</name>
</gene>
<dbReference type="Gene3D" id="2.40.50.100">
    <property type="match status" value="1"/>
</dbReference>
<proteinExistence type="inferred from homology"/>
<evidence type="ECO:0000256" key="5">
    <source>
        <dbReference type="ARBA" id="ARBA00023315"/>
    </source>
</evidence>
<evidence type="ECO:0000256" key="7">
    <source>
        <dbReference type="SAM" id="MobiDB-lite"/>
    </source>
</evidence>
<dbReference type="InterPro" id="IPR004167">
    <property type="entry name" value="PSBD"/>
</dbReference>
<dbReference type="InterPro" id="IPR001078">
    <property type="entry name" value="2-oxoacid_DH_actylTfrase"/>
</dbReference>